<sequence>MTTTSAGPVFSNAAGLSPTGSFNLAALASGRRFDAAELLSDEPVLGLQREAGYIWGTLRDEDGELYSVMRRIAPPVALQGTGALSLPPKLIIVGTGTPEGQLQLRREPKGAVLSTDIVRKPLGDSGVRYESADGADGRHMRLDMSDPDFSYVEEDVIEMEGRMVVPPLQWYLPGPESSLLYISHTWQVDGMLFGKPARGFLFWEEAWMPPGGQLYVHKDPLHDAEYLTWYSWANLYGDGECEVGHFLFGQRDFHVAVTAKSNGEVTSARTMDIEITRAEDNYWHDGIRYTIDGVEWVCEPDPQGRMQGLGKMPNPQQEGYMHRVDDTRIPTLHMAWGETVPANGDRRRPQ</sequence>
<dbReference type="Proteomes" id="UP000094053">
    <property type="component" value="Unassembled WGS sequence"/>
</dbReference>
<evidence type="ECO:0000313" key="1">
    <source>
        <dbReference type="EMBL" id="ODQ87929.1"/>
    </source>
</evidence>
<keyword evidence="2" id="KW-1185">Reference proteome</keyword>
<reference evidence="2" key="1">
    <citation type="submission" date="2016-09" db="EMBL/GenBank/DDBJ databases">
        <authorList>
            <person name="Greninger A.L."/>
            <person name="Jerome K.R."/>
            <person name="Mcnair B."/>
            <person name="Wallis C."/>
            <person name="Fang F."/>
        </authorList>
    </citation>
    <scope>NUCLEOTIDE SEQUENCE [LARGE SCALE GENOMIC DNA]</scope>
    <source>
        <strain evidence="2">M6</strain>
    </source>
</reference>
<gene>
    <name evidence="1" type="ORF">BHQ18_21750</name>
</gene>
<dbReference type="OrthoDB" id="4578687at2"/>
<evidence type="ECO:0000313" key="2">
    <source>
        <dbReference type="Proteomes" id="UP000094053"/>
    </source>
</evidence>
<dbReference type="EMBL" id="MIHA01000018">
    <property type="protein sequence ID" value="ODQ87929.1"/>
    <property type="molecule type" value="Genomic_DNA"/>
</dbReference>
<proteinExistence type="predicted"/>
<dbReference type="STRING" id="1776.BHQ18_21750"/>
<organism evidence="1 2">
    <name type="scientific">Mycolicibacterium flavescens</name>
    <name type="common">Mycobacterium flavescens</name>
    <dbReference type="NCBI Taxonomy" id="1776"/>
    <lineage>
        <taxon>Bacteria</taxon>
        <taxon>Bacillati</taxon>
        <taxon>Actinomycetota</taxon>
        <taxon>Actinomycetes</taxon>
        <taxon>Mycobacteriales</taxon>
        <taxon>Mycobacteriaceae</taxon>
        <taxon>Mycolicibacterium</taxon>
    </lineage>
</organism>
<dbReference type="AlphaFoldDB" id="A0A1E3RDK9"/>
<accession>A0A1E3RDK9</accession>
<name>A0A1E3RDK9_MYCFV</name>
<comment type="caution">
    <text evidence="1">The sequence shown here is derived from an EMBL/GenBank/DDBJ whole genome shotgun (WGS) entry which is preliminary data.</text>
</comment>
<protein>
    <submittedName>
        <fullName evidence="1">Uncharacterized protein</fullName>
    </submittedName>
</protein>